<keyword evidence="11" id="KW-1185">Reference proteome</keyword>
<evidence type="ECO:0000256" key="2">
    <source>
        <dbReference type="ARBA" id="ARBA00012438"/>
    </source>
</evidence>
<dbReference type="EMBL" id="CP094534">
    <property type="protein sequence ID" value="UOE36153.1"/>
    <property type="molecule type" value="Genomic_DNA"/>
</dbReference>
<feature type="domain" description="Histidine kinase/HSP90-like ATPase" evidence="9">
    <location>
        <begin position="522"/>
        <end position="617"/>
    </location>
</feature>
<evidence type="ECO:0000313" key="10">
    <source>
        <dbReference type="EMBL" id="UOE36153.1"/>
    </source>
</evidence>
<evidence type="ECO:0000256" key="3">
    <source>
        <dbReference type="ARBA" id="ARBA00022553"/>
    </source>
</evidence>
<evidence type="ECO:0000259" key="9">
    <source>
        <dbReference type="SMART" id="SM00387"/>
    </source>
</evidence>
<feature type="transmembrane region" description="Helical" evidence="8">
    <location>
        <begin position="367"/>
        <end position="387"/>
    </location>
</feature>
<dbReference type="Gene3D" id="1.25.40.10">
    <property type="entry name" value="Tetratricopeptide repeat domain"/>
    <property type="match status" value="1"/>
</dbReference>
<comment type="catalytic activity">
    <reaction evidence="1">
        <text>ATP + protein L-histidine = ADP + protein N-phospho-L-histidine.</text>
        <dbReference type="EC" id="2.7.13.3"/>
    </reaction>
</comment>
<evidence type="ECO:0000256" key="4">
    <source>
        <dbReference type="ARBA" id="ARBA00022679"/>
    </source>
</evidence>
<sequence>MNWTDKRRALPRRMGLLLELLLGLLLGLLAGPRTGRAASSPPLDTATVRRQLVLVRGLLSRSKDSALVLSRQLLRASQHLRFPYGMAQSSLMLATALRNAGEFDSSFYYGRRAQALFEAQHRPEGVAWVYCLNAQTYKRMGDAQGVAVLSRKGLEQARAALVLGRRGPYPAAMVSALISQGIIYRDLKQPDSARACYEEGMRIELRDRPVPSALGVLYANYGQLLSENDHNLPAAIGYFRRALAQHRVVRSRNGQEHAYRQLSWAYRQQGRFAQAVALADSSLALARLIGDPHRLTNSLETAYTVYRDAGRYRDALALMDERRQLDNDIYRLEKTQAVARIEAAYRLEKQQARIGALALANDRKQSLLLGSALGLLVLAGLLGFGAWQYRAQRRANALLRATNLTIVDNNHRIEEQAARLRLLLRELHHRVKNNLAIVSSLLNLQSGSLTDPVAARAVREGRQRVEAMGLVHQCLYQTEDVVSVDIQPYLTALVDNLLSAYGFDDDRFDLVLELDLPAVEVDRAVPLGLIFNELATNALKHAYAHVARPLLRLHLSGPAGGLLLEVEDNGPGRPPGFESSGSFGTQLVVALSQQIGGEAIMSNQPGAYFRLWVPGAGATPTPAVAEAARVL</sequence>
<dbReference type="PANTHER" id="PTHR41523:SF8">
    <property type="entry name" value="ETHYLENE RESPONSE SENSOR PROTEIN"/>
    <property type="match status" value="1"/>
</dbReference>
<keyword evidence="8" id="KW-0472">Membrane</keyword>
<dbReference type="Gene3D" id="3.30.565.10">
    <property type="entry name" value="Histidine kinase-like ATPase, C-terminal domain"/>
    <property type="match status" value="1"/>
</dbReference>
<accession>A0ABY4BAG1</accession>
<evidence type="ECO:0000256" key="1">
    <source>
        <dbReference type="ARBA" id="ARBA00000085"/>
    </source>
</evidence>
<dbReference type="InterPro" id="IPR011990">
    <property type="entry name" value="TPR-like_helical_dom_sf"/>
</dbReference>
<dbReference type="SMART" id="SM00387">
    <property type="entry name" value="HATPase_c"/>
    <property type="match status" value="1"/>
</dbReference>
<keyword evidence="3" id="KW-0597">Phosphoprotein</keyword>
<evidence type="ECO:0000256" key="6">
    <source>
        <dbReference type="ARBA" id="ARBA00022777"/>
    </source>
</evidence>
<protein>
    <recommendedName>
        <fullName evidence="2">histidine kinase</fullName>
        <ecNumber evidence="2">2.7.13.3</ecNumber>
    </recommendedName>
</protein>
<keyword evidence="6" id="KW-0418">Kinase</keyword>
<keyword evidence="8" id="KW-1133">Transmembrane helix</keyword>
<dbReference type="Gene3D" id="3.30.450.20">
    <property type="entry name" value="PAS domain"/>
    <property type="match status" value="1"/>
</dbReference>
<keyword evidence="8" id="KW-0812">Transmembrane</keyword>
<dbReference type="Pfam" id="PF07568">
    <property type="entry name" value="HisKA_2"/>
    <property type="match status" value="1"/>
</dbReference>
<dbReference type="Pfam" id="PF02518">
    <property type="entry name" value="HATPase_c"/>
    <property type="match status" value="1"/>
</dbReference>
<evidence type="ECO:0000256" key="7">
    <source>
        <dbReference type="ARBA" id="ARBA00022840"/>
    </source>
</evidence>
<dbReference type="InterPro" id="IPR003594">
    <property type="entry name" value="HATPase_dom"/>
</dbReference>
<name>A0ABY4BAG1_9BACT</name>
<keyword evidence="4" id="KW-0808">Transferase</keyword>
<dbReference type="EC" id="2.7.13.3" evidence="2"/>
<organism evidence="10 11">
    <name type="scientific">Hymenobacter monticola</name>
    <dbReference type="NCBI Taxonomy" id="1705399"/>
    <lineage>
        <taxon>Bacteria</taxon>
        <taxon>Pseudomonadati</taxon>
        <taxon>Bacteroidota</taxon>
        <taxon>Cytophagia</taxon>
        <taxon>Cytophagales</taxon>
        <taxon>Hymenobacteraceae</taxon>
        <taxon>Hymenobacter</taxon>
    </lineage>
</organism>
<proteinExistence type="predicted"/>
<dbReference type="PANTHER" id="PTHR41523">
    <property type="entry name" value="TWO-COMPONENT SYSTEM SENSOR PROTEIN"/>
    <property type="match status" value="1"/>
</dbReference>
<dbReference type="InterPro" id="IPR019734">
    <property type="entry name" value="TPR_rpt"/>
</dbReference>
<evidence type="ECO:0000256" key="5">
    <source>
        <dbReference type="ARBA" id="ARBA00022741"/>
    </source>
</evidence>
<dbReference type="Pfam" id="PF13374">
    <property type="entry name" value="TPR_10"/>
    <property type="match status" value="1"/>
</dbReference>
<dbReference type="Proteomes" id="UP000831390">
    <property type="component" value="Chromosome"/>
</dbReference>
<dbReference type="SUPFAM" id="SSF48452">
    <property type="entry name" value="TPR-like"/>
    <property type="match status" value="2"/>
</dbReference>
<reference evidence="10 11" key="1">
    <citation type="submission" date="2022-03" db="EMBL/GenBank/DDBJ databases">
        <title>Hymenobactersp. isolated from the air.</title>
        <authorList>
            <person name="Won M."/>
            <person name="Kwon S.-W."/>
        </authorList>
    </citation>
    <scope>NUCLEOTIDE SEQUENCE [LARGE SCALE GENOMIC DNA]</scope>
    <source>
        <strain evidence="10 11">KACC 22596</strain>
    </source>
</reference>
<evidence type="ECO:0000313" key="11">
    <source>
        <dbReference type="Proteomes" id="UP000831390"/>
    </source>
</evidence>
<dbReference type="SMART" id="SM00028">
    <property type="entry name" value="TPR"/>
    <property type="match status" value="3"/>
</dbReference>
<dbReference type="RefSeq" id="WP_243519688.1">
    <property type="nucleotide sequence ID" value="NZ_CP094534.1"/>
</dbReference>
<evidence type="ECO:0000256" key="8">
    <source>
        <dbReference type="SAM" id="Phobius"/>
    </source>
</evidence>
<dbReference type="InterPro" id="IPR011495">
    <property type="entry name" value="Sig_transdc_His_kin_sub2_dim/P"/>
</dbReference>
<gene>
    <name evidence="10" type="ORF">MTP16_11040</name>
</gene>
<keyword evidence="7" id="KW-0067">ATP-binding</keyword>
<keyword evidence="5" id="KW-0547">Nucleotide-binding</keyword>
<dbReference type="SUPFAM" id="SSF55874">
    <property type="entry name" value="ATPase domain of HSP90 chaperone/DNA topoisomerase II/histidine kinase"/>
    <property type="match status" value="1"/>
</dbReference>
<dbReference type="InterPro" id="IPR036890">
    <property type="entry name" value="HATPase_C_sf"/>
</dbReference>